<dbReference type="EMBL" id="LXQA011057394">
    <property type="protein sequence ID" value="MCI83045.1"/>
    <property type="molecule type" value="Genomic_DNA"/>
</dbReference>
<dbReference type="Proteomes" id="UP000265520">
    <property type="component" value="Unassembled WGS sequence"/>
</dbReference>
<evidence type="ECO:0000313" key="3">
    <source>
        <dbReference type="Proteomes" id="UP000265520"/>
    </source>
</evidence>
<feature type="region of interest" description="Disordered" evidence="1">
    <location>
        <begin position="1"/>
        <end position="33"/>
    </location>
</feature>
<protein>
    <submittedName>
        <fullName evidence="2">Uncharacterized protein</fullName>
    </submittedName>
</protein>
<feature type="non-terminal residue" evidence="2">
    <location>
        <position position="33"/>
    </location>
</feature>
<reference evidence="2 3" key="1">
    <citation type="journal article" date="2018" name="Front. Plant Sci.">
        <title>Red Clover (Trifolium pratense) and Zigzag Clover (T. medium) - A Picture of Genomic Similarities and Differences.</title>
        <authorList>
            <person name="Dluhosova J."/>
            <person name="Istvanek J."/>
            <person name="Nedelnik J."/>
            <person name="Repkova J."/>
        </authorList>
    </citation>
    <scope>NUCLEOTIDE SEQUENCE [LARGE SCALE GENOMIC DNA]</scope>
    <source>
        <strain evidence="3">cv. 10/8</strain>
        <tissue evidence="2">Leaf</tissue>
    </source>
</reference>
<evidence type="ECO:0000313" key="2">
    <source>
        <dbReference type="EMBL" id="MCI83045.1"/>
    </source>
</evidence>
<comment type="caution">
    <text evidence="2">The sequence shown here is derived from an EMBL/GenBank/DDBJ whole genome shotgun (WGS) entry which is preliminary data.</text>
</comment>
<evidence type="ECO:0000256" key="1">
    <source>
        <dbReference type="SAM" id="MobiDB-lite"/>
    </source>
</evidence>
<dbReference type="AlphaFoldDB" id="A0A392V883"/>
<feature type="compositionally biased region" description="Gly residues" evidence="1">
    <location>
        <begin position="1"/>
        <end position="16"/>
    </location>
</feature>
<name>A0A392V883_9FABA</name>
<proteinExistence type="predicted"/>
<accession>A0A392V883</accession>
<feature type="compositionally biased region" description="Basic and acidic residues" evidence="1">
    <location>
        <begin position="21"/>
        <end position="33"/>
    </location>
</feature>
<sequence>MGGLPEEGTGVVGGGISDMVTEEKKRNVDEEER</sequence>
<keyword evidence="3" id="KW-1185">Reference proteome</keyword>
<organism evidence="2 3">
    <name type="scientific">Trifolium medium</name>
    <dbReference type="NCBI Taxonomy" id="97028"/>
    <lineage>
        <taxon>Eukaryota</taxon>
        <taxon>Viridiplantae</taxon>
        <taxon>Streptophyta</taxon>
        <taxon>Embryophyta</taxon>
        <taxon>Tracheophyta</taxon>
        <taxon>Spermatophyta</taxon>
        <taxon>Magnoliopsida</taxon>
        <taxon>eudicotyledons</taxon>
        <taxon>Gunneridae</taxon>
        <taxon>Pentapetalae</taxon>
        <taxon>rosids</taxon>
        <taxon>fabids</taxon>
        <taxon>Fabales</taxon>
        <taxon>Fabaceae</taxon>
        <taxon>Papilionoideae</taxon>
        <taxon>50 kb inversion clade</taxon>
        <taxon>NPAAA clade</taxon>
        <taxon>Hologalegina</taxon>
        <taxon>IRL clade</taxon>
        <taxon>Trifolieae</taxon>
        <taxon>Trifolium</taxon>
    </lineage>
</organism>